<dbReference type="PROSITE" id="PS50222">
    <property type="entry name" value="EF_HAND_2"/>
    <property type="match status" value="1"/>
</dbReference>
<reference evidence="3" key="1">
    <citation type="submission" date="2021-01" db="EMBL/GenBank/DDBJ databases">
        <authorList>
            <person name="Corre E."/>
            <person name="Pelletier E."/>
            <person name="Niang G."/>
            <person name="Scheremetjew M."/>
            <person name="Finn R."/>
            <person name="Kale V."/>
            <person name="Holt S."/>
            <person name="Cochrane G."/>
            <person name="Meng A."/>
            <person name="Brown T."/>
            <person name="Cohen L."/>
        </authorList>
    </citation>
    <scope>NUCLEOTIDE SEQUENCE</scope>
</reference>
<feature type="compositionally biased region" description="Low complexity" evidence="1">
    <location>
        <begin position="127"/>
        <end position="136"/>
    </location>
</feature>
<dbReference type="InterPro" id="IPR002048">
    <property type="entry name" value="EF_hand_dom"/>
</dbReference>
<feature type="compositionally biased region" description="Low complexity" evidence="1">
    <location>
        <begin position="32"/>
        <end position="42"/>
    </location>
</feature>
<accession>A0A7S1FC72</accession>
<protein>
    <recommendedName>
        <fullName evidence="2">EF-hand domain-containing protein</fullName>
    </recommendedName>
</protein>
<feature type="region of interest" description="Disordered" evidence="1">
    <location>
        <begin position="25"/>
        <end position="54"/>
    </location>
</feature>
<evidence type="ECO:0000256" key="1">
    <source>
        <dbReference type="SAM" id="MobiDB-lite"/>
    </source>
</evidence>
<dbReference type="GO" id="GO:0005509">
    <property type="term" value="F:calcium ion binding"/>
    <property type="evidence" value="ECO:0007669"/>
    <property type="project" value="InterPro"/>
</dbReference>
<sequence length="655" mass="73275">MITGTYLAERRSMQTACYDIVSAHHTSDLDGSPGSRPPTSSSSKRRRRPRALANVTRCTVLPALASIDILSKDEQGLDANEKASKPRQGSRLHHGRANVFIGGLDTPVPSDQEFHAWLAPPTPTPTPRARTTPPTTNTSKSPKLFSFKIILHRKSFADSTNTTDRVVSCLEDVFGVDTKTAERMVDFSDRQLFRVVGVCSDHTEALRRAQNLRNRGLMVTVTTVPVESGPCDEAQVVLKNRHSNYGDLFREGLKGTGESCERRTWTPLAVLPPAEENAGTGWHNIESGIRVMPEDAVEAFFTKEEERLQRQQERQQRQQQQLQQQPHMQAEKVTCSQPKFRDLVAKHRSTLEVAAKQVTMETEEEVETAVEVEASGAVTTVAVQETPKQINMARKEACRMLRLFVFGKVGNEDAKTTAERDRVLCGSIGTKEEMLELYNVWAMLDDDASGRADITEFRRLAEANLQEYIRLHGTVGAVFDPMANFLPWVKGGIAGNVEDSTKFIKKLCDKLVPLLLGKKSSFTMEDMVRLMWPCAQPPEIKTMLSWCKDFRSMKRACRVRTPPVLDVDELEGLSSVFHHIQDGSGVLTWQELVSRGLHDPEEEETRQSPLGVLQFCELMCPSGYRAHANALVGSDPLGNRVIYDEKLGSWRLEAF</sequence>
<organism evidence="3">
    <name type="scientific">Noctiluca scintillans</name>
    <name type="common">Sea sparkle</name>
    <name type="synonym">Red tide dinoflagellate</name>
    <dbReference type="NCBI Taxonomy" id="2966"/>
    <lineage>
        <taxon>Eukaryota</taxon>
        <taxon>Sar</taxon>
        <taxon>Alveolata</taxon>
        <taxon>Dinophyceae</taxon>
        <taxon>Noctilucales</taxon>
        <taxon>Noctilucaceae</taxon>
        <taxon>Noctiluca</taxon>
    </lineage>
</organism>
<feature type="compositionally biased region" description="Basic and acidic residues" evidence="1">
    <location>
        <begin position="306"/>
        <end position="316"/>
    </location>
</feature>
<dbReference type="EMBL" id="HBFQ01043664">
    <property type="protein sequence ID" value="CAD8856573.1"/>
    <property type="molecule type" value="Transcribed_RNA"/>
</dbReference>
<feature type="region of interest" description="Disordered" evidence="1">
    <location>
        <begin position="306"/>
        <end position="333"/>
    </location>
</feature>
<feature type="domain" description="EF-hand" evidence="2">
    <location>
        <begin position="432"/>
        <end position="467"/>
    </location>
</feature>
<name>A0A7S1FC72_NOCSC</name>
<evidence type="ECO:0000313" key="3">
    <source>
        <dbReference type="EMBL" id="CAD8856573.1"/>
    </source>
</evidence>
<feature type="region of interest" description="Disordered" evidence="1">
    <location>
        <begin position="118"/>
        <end position="139"/>
    </location>
</feature>
<gene>
    <name evidence="3" type="ORF">NSCI0253_LOCUS30925</name>
</gene>
<proteinExistence type="predicted"/>
<evidence type="ECO:0000259" key="2">
    <source>
        <dbReference type="PROSITE" id="PS50222"/>
    </source>
</evidence>
<dbReference type="AlphaFoldDB" id="A0A7S1FC72"/>